<evidence type="ECO:0000256" key="5">
    <source>
        <dbReference type="ARBA" id="ARBA00022701"/>
    </source>
</evidence>
<dbReference type="Proteomes" id="UP001162060">
    <property type="component" value="Unassembled WGS sequence"/>
</dbReference>
<dbReference type="InterPro" id="IPR036133">
    <property type="entry name" value="EB1_C_sf"/>
</dbReference>
<dbReference type="Gene3D" id="1.10.418.10">
    <property type="entry name" value="Calponin-like domain"/>
    <property type="match status" value="1"/>
</dbReference>
<comment type="subcellular location">
    <subcellularLocation>
        <location evidence="1">Cytoplasm</location>
        <location evidence="1">Cytoskeleton</location>
    </subcellularLocation>
</comment>
<comment type="caution">
    <text evidence="13">The sequence shown here is derived from an EMBL/GenBank/DDBJ whole genome shotgun (WGS) entry which is preliminary data.</text>
</comment>
<reference evidence="13" key="1">
    <citation type="submission" date="2024-01" db="EMBL/GenBank/DDBJ databases">
        <authorList>
            <person name="Webb A."/>
        </authorList>
    </citation>
    <scope>NUCLEOTIDE SEQUENCE</scope>
    <source>
        <strain evidence="13">Pm1</strain>
    </source>
</reference>
<evidence type="ECO:0000256" key="8">
    <source>
        <dbReference type="ARBA" id="ARBA00023306"/>
    </source>
</evidence>
<feature type="domain" description="Calponin-homology (CH)" evidence="11">
    <location>
        <begin position="6"/>
        <end position="108"/>
    </location>
</feature>
<evidence type="ECO:0000256" key="2">
    <source>
        <dbReference type="ARBA" id="ARBA00010729"/>
    </source>
</evidence>
<evidence type="ECO:0000256" key="9">
    <source>
        <dbReference type="PROSITE-ProRule" id="PRU00576"/>
    </source>
</evidence>
<keyword evidence="3" id="KW-0963">Cytoplasm</keyword>
<sequence>MRDASFIGHKRLLLWINALCETELTRVEQLCSGAIACQVLDAMYPTRVPMTKVDWTATQPHEFTRNYKVLQKVLTALTVGKEVPVDRLIRGKYQDNLEFLQWLKSFYDRQSTRSGAYDALAQRAKGKGGSRYRYNADKSDWLLRSIPLRKKRARVGLDLVSYDEDQEVASEFKAMVETMQQLTITSKGLMEEKEALVAQIRELREAIKRTKNERDVYMKKLDAIGELVHAVELSKTSSAQTNLLGLSILDVVYATEEDEHDEELPF</sequence>
<evidence type="ECO:0000313" key="14">
    <source>
        <dbReference type="Proteomes" id="UP001162060"/>
    </source>
</evidence>
<keyword evidence="8" id="KW-0131">Cell cycle</keyword>
<dbReference type="InterPro" id="IPR004953">
    <property type="entry name" value="EB1_C"/>
</dbReference>
<dbReference type="FunFam" id="1.10.418.10:FF:000028">
    <property type="entry name" value="RP/EB family microtubule-associated protein"/>
    <property type="match status" value="1"/>
</dbReference>
<dbReference type="AlphaFoldDB" id="A0AAV1UIF7"/>
<dbReference type="GO" id="GO:0051301">
    <property type="term" value="P:cell division"/>
    <property type="evidence" value="ECO:0007669"/>
    <property type="project" value="UniProtKB-KW"/>
</dbReference>
<evidence type="ECO:0000259" key="12">
    <source>
        <dbReference type="PROSITE" id="PS51230"/>
    </source>
</evidence>
<organism evidence="13 14">
    <name type="scientific">Peronospora matthiolae</name>
    <dbReference type="NCBI Taxonomy" id="2874970"/>
    <lineage>
        <taxon>Eukaryota</taxon>
        <taxon>Sar</taxon>
        <taxon>Stramenopiles</taxon>
        <taxon>Oomycota</taxon>
        <taxon>Peronosporomycetes</taxon>
        <taxon>Peronosporales</taxon>
        <taxon>Peronosporaceae</taxon>
        <taxon>Peronospora</taxon>
    </lineage>
</organism>
<evidence type="ECO:0000256" key="6">
    <source>
        <dbReference type="ARBA" id="ARBA00022776"/>
    </source>
</evidence>
<dbReference type="Gene3D" id="1.20.5.1430">
    <property type="match status" value="1"/>
</dbReference>
<protein>
    <submittedName>
        <fullName evidence="13">Uncharacterized protein</fullName>
    </submittedName>
</protein>
<accession>A0AAV1UIF7</accession>
<evidence type="ECO:0000313" key="13">
    <source>
        <dbReference type="EMBL" id="CAK7933362.1"/>
    </source>
</evidence>
<feature type="coiled-coil region" evidence="10">
    <location>
        <begin position="186"/>
        <end position="220"/>
    </location>
</feature>
<feature type="domain" description="EB1 C-terminal" evidence="12">
    <location>
        <begin position="185"/>
        <end position="261"/>
    </location>
</feature>
<evidence type="ECO:0000256" key="10">
    <source>
        <dbReference type="SAM" id="Coils"/>
    </source>
</evidence>
<evidence type="ECO:0000256" key="4">
    <source>
        <dbReference type="ARBA" id="ARBA00022618"/>
    </source>
</evidence>
<evidence type="ECO:0000256" key="1">
    <source>
        <dbReference type="ARBA" id="ARBA00004245"/>
    </source>
</evidence>
<dbReference type="GO" id="GO:0008017">
    <property type="term" value="F:microtubule binding"/>
    <property type="evidence" value="ECO:0007669"/>
    <property type="project" value="InterPro"/>
</dbReference>
<dbReference type="PROSITE" id="PS51230">
    <property type="entry name" value="EB1_C"/>
    <property type="match status" value="1"/>
</dbReference>
<dbReference type="PROSITE" id="PS50021">
    <property type="entry name" value="CH"/>
    <property type="match status" value="1"/>
</dbReference>
<keyword evidence="10" id="KW-0175">Coiled coil</keyword>
<keyword evidence="6" id="KW-0498">Mitosis</keyword>
<keyword evidence="4" id="KW-0132">Cell division</keyword>
<keyword evidence="5 9" id="KW-0493">Microtubule</keyword>
<dbReference type="EMBL" id="CAKLBY020000194">
    <property type="protein sequence ID" value="CAK7933362.1"/>
    <property type="molecule type" value="Genomic_DNA"/>
</dbReference>
<dbReference type="InterPro" id="IPR001715">
    <property type="entry name" value="CH_dom"/>
</dbReference>
<gene>
    <name evidence="13" type="ORF">PM001_LOCUS18512</name>
</gene>
<name>A0AAV1UIF7_9STRA</name>
<dbReference type="SUPFAM" id="SSF140612">
    <property type="entry name" value="EB1 dimerisation domain-like"/>
    <property type="match status" value="1"/>
</dbReference>
<evidence type="ECO:0000256" key="3">
    <source>
        <dbReference type="ARBA" id="ARBA00022490"/>
    </source>
</evidence>
<comment type="similarity">
    <text evidence="2">Belongs to the MAPRE family.</text>
</comment>
<dbReference type="PANTHER" id="PTHR10623">
    <property type="entry name" value="MICROTUBULE-ASSOCIATED PROTEIN RP/EB FAMILY MEMBER"/>
    <property type="match status" value="1"/>
</dbReference>
<evidence type="ECO:0000256" key="7">
    <source>
        <dbReference type="ARBA" id="ARBA00023212"/>
    </source>
</evidence>
<dbReference type="InterPro" id="IPR036872">
    <property type="entry name" value="CH_dom_sf"/>
</dbReference>
<dbReference type="InterPro" id="IPR027328">
    <property type="entry name" value="MAPRE"/>
</dbReference>
<dbReference type="GO" id="GO:0005874">
    <property type="term" value="C:microtubule"/>
    <property type="evidence" value="ECO:0007669"/>
    <property type="project" value="UniProtKB-KW"/>
</dbReference>
<keyword evidence="7" id="KW-0206">Cytoskeleton</keyword>
<dbReference type="SUPFAM" id="SSF47576">
    <property type="entry name" value="Calponin-homology domain, CH-domain"/>
    <property type="match status" value="1"/>
</dbReference>
<proteinExistence type="inferred from homology"/>
<evidence type="ECO:0000259" key="11">
    <source>
        <dbReference type="PROSITE" id="PS50021"/>
    </source>
</evidence>